<evidence type="ECO:0000259" key="1">
    <source>
        <dbReference type="PROSITE" id="PS51186"/>
    </source>
</evidence>
<evidence type="ECO:0000313" key="2">
    <source>
        <dbReference type="EMBL" id="RXK80755.1"/>
    </source>
</evidence>
<dbReference type="RefSeq" id="WP_129005782.1">
    <property type="nucleotide sequence ID" value="NZ_SDHZ01000005.1"/>
</dbReference>
<dbReference type="CDD" id="cd04301">
    <property type="entry name" value="NAT_SF"/>
    <property type="match status" value="1"/>
</dbReference>
<keyword evidence="3" id="KW-1185">Reference proteome</keyword>
<reference evidence="2 3" key="1">
    <citation type="submission" date="2019-01" db="EMBL/GenBank/DDBJ databases">
        <title>Filimonas sp. strain TTM-71.</title>
        <authorList>
            <person name="Chen W.-M."/>
        </authorList>
    </citation>
    <scope>NUCLEOTIDE SEQUENCE [LARGE SCALE GENOMIC DNA]</scope>
    <source>
        <strain evidence="2 3">TTM-71</strain>
    </source>
</reference>
<dbReference type="SUPFAM" id="SSF55729">
    <property type="entry name" value="Acyl-CoA N-acyltransferases (Nat)"/>
    <property type="match status" value="1"/>
</dbReference>
<feature type="domain" description="N-acetyltransferase" evidence="1">
    <location>
        <begin position="9"/>
        <end position="158"/>
    </location>
</feature>
<protein>
    <submittedName>
        <fullName evidence="2">N-acetyltransferase</fullName>
    </submittedName>
</protein>
<dbReference type="InterPro" id="IPR000182">
    <property type="entry name" value="GNAT_dom"/>
</dbReference>
<keyword evidence="2" id="KW-0808">Transferase</keyword>
<dbReference type="Proteomes" id="UP000290545">
    <property type="component" value="Unassembled WGS sequence"/>
</dbReference>
<dbReference type="OrthoDB" id="9812988at2"/>
<evidence type="ECO:0000313" key="3">
    <source>
        <dbReference type="Proteomes" id="UP000290545"/>
    </source>
</evidence>
<dbReference type="GO" id="GO:0016747">
    <property type="term" value="F:acyltransferase activity, transferring groups other than amino-acyl groups"/>
    <property type="evidence" value="ECO:0007669"/>
    <property type="project" value="InterPro"/>
</dbReference>
<sequence length="202" mass="22293">METEPSPAIEIRRATAADAHFARQISMETASSAIIRGTGISRRTPETIIDKMEEGKAVIAVTIDGKWAGFSYIESWSNGKFVSNSGLIVAPAFRKAGIAKAIKQEIFELSRELYPEAKIFSIMTGLAIMRINMALGFEPVTFDEITRDKSFWSGCSSCVNYAILQSKGCRNCLCTAMLFDPERQTAIAAEQKHYHFLIPGNV</sequence>
<name>A0A4Q1D183_9BACT</name>
<accession>A0A4Q1D183</accession>
<gene>
    <name evidence="2" type="ORF">ESB13_21565</name>
</gene>
<proteinExistence type="predicted"/>
<dbReference type="EMBL" id="SDHZ01000005">
    <property type="protein sequence ID" value="RXK80755.1"/>
    <property type="molecule type" value="Genomic_DNA"/>
</dbReference>
<dbReference type="InterPro" id="IPR016181">
    <property type="entry name" value="Acyl_CoA_acyltransferase"/>
</dbReference>
<dbReference type="Gene3D" id="3.40.630.30">
    <property type="match status" value="1"/>
</dbReference>
<dbReference type="AlphaFoldDB" id="A0A4Q1D183"/>
<organism evidence="2 3">
    <name type="scientific">Filimonas effusa</name>
    <dbReference type="NCBI Taxonomy" id="2508721"/>
    <lineage>
        <taxon>Bacteria</taxon>
        <taxon>Pseudomonadati</taxon>
        <taxon>Bacteroidota</taxon>
        <taxon>Chitinophagia</taxon>
        <taxon>Chitinophagales</taxon>
        <taxon>Chitinophagaceae</taxon>
        <taxon>Filimonas</taxon>
    </lineage>
</organism>
<comment type="caution">
    <text evidence="2">The sequence shown here is derived from an EMBL/GenBank/DDBJ whole genome shotgun (WGS) entry which is preliminary data.</text>
</comment>
<dbReference type="PROSITE" id="PS51186">
    <property type="entry name" value="GNAT"/>
    <property type="match status" value="1"/>
</dbReference>